<evidence type="ECO:0000256" key="1">
    <source>
        <dbReference type="SAM" id="Phobius"/>
    </source>
</evidence>
<gene>
    <name evidence="3" type="ORF">DI536_10290</name>
</gene>
<proteinExistence type="predicted"/>
<dbReference type="PANTHER" id="PTHR43833:SF11">
    <property type="entry name" value="VOLTAGE-GATED POTASSIUM CHANNEL KCH"/>
    <property type="match status" value="1"/>
</dbReference>
<dbReference type="InterPro" id="IPR003148">
    <property type="entry name" value="RCK_N"/>
</dbReference>
<evidence type="ECO:0000313" key="3">
    <source>
        <dbReference type="EMBL" id="PZR14556.1"/>
    </source>
</evidence>
<dbReference type="SUPFAM" id="SSF51735">
    <property type="entry name" value="NAD(P)-binding Rossmann-fold domains"/>
    <property type="match status" value="1"/>
</dbReference>
<feature type="transmembrane region" description="Helical" evidence="1">
    <location>
        <begin position="21"/>
        <end position="39"/>
    </location>
</feature>
<organism evidence="3 4">
    <name type="scientific">Archangium gephyra</name>
    <dbReference type="NCBI Taxonomy" id="48"/>
    <lineage>
        <taxon>Bacteria</taxon>
        <taxon>Pseudomonadati</taxon>
        <taxon>Myxococcota</taxon>
        <taxon>Myxococcia</taxon>
        <taxon>Myxococcales</taxon>
        <taxon>Cystobacterineae</taxon>
        <taxon>Archangiaceae</taxon>
        <taxon>Archangium</taxon>
    </lineage>
</organism>
<dbReference type="EMBL" id="QFQP01000007">
    <property type="protein sequence ID" value="PZR14556.1"/>
    <property type="molecule type" value="Genomic_DNA"/>
</dbReference>
<dbReference type="Proteomes" id="UP000249061">
    <property type="component" value="Unassembled WGS sequence"/>
</dbReference>
<protein>
    <submittedName>
        <fullName evidence="3">Potassium transporter TrkA</fullName>
    </submittedName>
</protein>
<keyword evidence="1" id="KW-0812">Transmembrane</keyword>
<dbReference type="Gene3D" id="3.40.50.720">
    <property type="entry name" value="NAD(P)-binding Rossmann-like Domain"/>
    <property type="match status" value="1"/>
</dbReference>
<sequence>MSQRLARRARYAWAVLWRFRFTLALIVVWFGLLPLIYMGRYPGNPSFGRSLHHVYFLLFGQPSLDYVEDWVLEALNLLIPPLGLATVVDGVVRFSYLFNARKRADREWIEVLAESLKDHVVVCGAGRVGYRVTLELVRLGREVVVVEKRADAPFASVLRDDGIAVLIDDIRSPGSLQRVNVMKAAAIVCATDDDLSNLNVALDARKLNPDVRVVMRLFDDDLVERVRDNFNAEAHSTSALAAPAFALAALDPRIEHSFHVGEHLMVVSRFTVGAALQPLNLSALRDRFGGLTLSMKRAAEPEVLHPQGNTSLQLGDLLVVQCRYGEYLALRRFVGEERPPLATHLVTRA</sequence>
<name>A0A2W5TPH6_9BACT</name>
<reference evidence="3 4" key="1">
    <citation type="submission" date="2017-08" db="EMBL/GenBank/DDBJ databases">
        <title>Infants hospitalized years apart are colonized by the same room-sourced microbial strains.</title>
        <authorList>
            <person name="Brooks B."/>
            <person name="Olm M.R."/>
            <person name="Firek B.A."/>
            <person name="Baker R."/>
            <person name="Thomas B.C."/>
            <person name="Morowitz M.J."/>
            <person name="Banfield J.F."/>
        </authorList>
    </citation>
    <scope>NUCLEOTIDE SEQUENCE [LARGE SCALE GENOMIC DNA]</scope>
    <source>
        <strain evidence="3">S2_003_000_R2_14</strain>
    </source>
</reference>
<dbReference type="PROSITE" id="PS51201">
    <property type="entry name" value="RCK_N"/>
    <property type="match status" value="1"/>
</dbReference>
<dbReference type="Pfam" id="PF02254">
    <property type="entry name" value="TrkA_N"/>
    <property type="match status" value="1"/>
</dbReference>
<accession>A0A2W5TPH6</accession>
<dbReference type="InterPro" id="IPR050721">
    <property type="entry name" value="Trk_Ktr_HKT_K-transport"/>
</dbReference>
<evidence type="ECO:0000313" key="4">
    <source>
        <dbReference type="Proteomes" id="UP000249061"/>
    </source>
</evidence>
<dbReference type="GO" id="GO:0006813">
    <property type="term" value="P:potassium ion transport"/>
    <property type="evidence" value="ECO:0007669"/>
    <property type="project" value="InterPro"/>
</dbReference>
<dbReference type="PANTHER" id="PTHR43833">
    <property type="entry name" value="POTASSIUM CHANNEL PROTEIN 2-RELATED-RELATED"/>
    <property type="match status" value="1"/>
</dbReference>
<keyword evidence="1" id="KW-1133">Transmembrane helix</keyword>
<evidence type="ECO:0000259" key="2">
    <source>
        <dbReference type="PROSITE" id="PS51201"/>
    </source>
</evidence>
<keyword evidence="1" id="KW-0472">Membrane</keyword>
<comment type="caution">
    <text evidence="3">The sequence shown here is derived from an EMBL/GenBank/DDBJ whole genome shotgun (WGS) entry which is preliminary data.</text>
</comment>
<dbReference type="AlphaFoldDB" id="A0A2W5TPH6"/>
<dbReference type="InterPro" id="IPR036291">
    <property type="entry name" value="NAD(P)-bd_dom_sf"/>
</dbReference>
<feature type="domain" description="RCK N-terminal" evidence="2">
    <location>
        <begin position="117"/>
        <end position="237"/>
    </location>
</feature>